<accession>A0A383A4V7</accession>
<sequence>MGLAYTTLAQEETSMPQLTGFELTYKIQAYGFSIGEIQISLTKTDDANAYIYQNRTRALGIAKAYRSEVISETSRFRVTQTGLVPTQYDLDDSTDNPDDDTHITFDWNAGIADSLHDGEQRDIEIEFGTLDRMSADLAAILDLQAGHKPERYQVVHRNKLRIYKFEYLGEEDVKTPAGTFSTVKYRRQRPESKSSGIIWFAPALCYHVVQIESRQND</sequence>
<dbReference type="Gene3D" id="2.40.360.20">
    <property type="match status" value="1"/>
</dbReference>
<dbReference type="EMBL" id="UINC01189163">
    <property type="protein sequence ID" value="SVE02724.1"/>
    <property type="molecule type" value="Genomic_DNA"/>
</dbReference>
<evidence type="ECO:0000313" key="1">
    <source>
        <dbReference type="EMBL" id="SVE02724.1"/>
    </source>
</evidence>
<dbReference type="InterPro" id="IPR021457">
    <property type="entry name" value="DUF3108"/>
</dbReference>
<protein>
    <recommendedName>
        <fullName evidence="2">DUF3108 domain-containing protein</fullName>
    </recommendedName>
</protein>
<evidence type="ECO:0008006" key="2">
    <source>
        <dbReference type="Google" id="ProtNLM"/>
    </source>
</evidence>
<feature type="non-terminal residue" evidence="1">
    <location>
        <position position="217"/>
    </location>
</feature>
<dbReference type="Pfam" id="PF11306">
    <property type="entry name" value="DUF3108"/>
    <property type="match status" value="1"/>
</dbReference>
<gene>
    <name evidence="1" type="ORF">METZ01_LOCUS455578</name>
</gene>
<reference evidence="1" key="1">
    <citation type="submission" date="2018-05" db="EMBL/GenBank/DDBJ databases">
        <authorList>
            <person name="Lanie J.A."/>
            <person name="Ng W.-L."/>
            <person name="Kazmierczak K.M."/>
            <person name="Andrzejewski T.M."/>
            <person name="Davidsen T.M."/>
            <person name="Wayne K.J."/>
            <person name="Tettelin H."/>
            <person name="Glass J.I."/>
            <person name="Rusch D."/>
            <person name="Podicherti R."/>
            <person name="Tsui H.-C.T."/>
            <person name="Winkler M.E."/>
        </authorList>
    </citation>
    <scope>NUCLEOTIDE SEQUENCE</scope>
</reference>
<proteinExistence type="predicted"/>
<dbReference type="AlphaFoldDB" id="A0A383A4V7"/>
<name>A0A383A4V7_9ZZZZ</name>
<organism evidence="1">
    <name type="scientific">marine metagenome</name>
    <dbReference type="NCBI Taxonomy" id="408172"/>
    <lineage>
        <taxon>unclassified sequences</taxon>
        <taxon>metagenomes</taxon>
        <taxon>ecological metagenomes</taxon>
    </lineage>
</organism>